<dbReference type="Proteomes" id="UP000499080">
    <property type="component" value="Unassembled WGS sequence"/>
</dbReference>
<dbReference type="AlphaFoldDB" id="A0A4Y2KZM1"/>
<evidence type="ECO:0000313" key="2">
    <source>
        <dbReference type="Proteomes" id="UP000499080"/>
    </source>
</evidence>
<reference evidence="1 2" key="1">
    <citation type="journal article" date="2019" name="Sci. Rep.">
        <title>Orb-weaving spider Araneus ventricosus genome elucidates the spidroin gene catalogue.</title>
        <authorList>
            <person name="Kono N."/>
            <person name="Nakamura H."/>
            <person name="Ohtoshi R."/>
            <person name="Moran D.A.P."/>
            <person name="Shinohara A."/>
            <person name="Yoshida Y."/>
            <person name="Fujiwara M."/>
            <person name="Mori M."/>
            <person name="Tomita M."/>
            <person name="Arakawa K."/>
        </authorList>
    </citation>
    <scope>NUCLEOTIDE SEQUENCE [LARGE SCALE GENOMIC DNA]</scope>
</reference>
<sequence length="82" mass="9421">VFIYTYFLNSHLFLSYSEFGLWWLSVYVSGSESSRYETRFHCRSAYVGLLHVKSYVEDKSSSCWCSAEAWEGVVSSGVVLII</sequence>
<dbReference type="EMBL" id="BGPR01274235">
    <property type="protein sequence ID" value="GBN06806.1"/>
    <property type="molecule type" value="Genomic_DNA"/>
</dbReference>
<evidence type="ECO:0000313" key="1">
    <source>
        <dbReference type="EMBL" id="GBN06806.1"/>
    </source>
</evidence>
<proteinExistence type="predicted"/>
<name>A0A4Y2KZM1_ARAVE</name>
<organism evidence="1 2">
    <name type="scientific">Araneus ventricosus</name>
    <name type="common">Orbweaver spider</name>
    <name type="synonym">Epeira ventricosa</name>
    <dbReference type="NCBI Taxonomy" id="182803"/>
    <lineage>
        <taxon>Eukaryota</taxon>
        <taxon>Metazoa</taxon>
        <taxon>Ecdysozoa</taxon>
        <taxon>Arthropoda</taxon>
        <taxon>Chelicerata</taxon>
        <taxon>Arachnida</taxon>
        <taxon>Araneae</taxon>
        <taxon>Araneomorphae</taxon>
        <taxon>Entelegynae</taxon>
        <taxon>Araneoidea</taxon>
        <taxon>Araneidae</taxon>
        <taxon>Araneus</taxon>
    </lineage>
</organism>
<feature type="non-terminal residue" evidence="1">
    <location>
        <position position="1"/>
    </location>
</feature>
<comment type="caution">
    <text evidence="1">The sequence shown here is derived from an EMBL/GenBank/DDBJ whole genome shotgun (WGS) entry which is preliminary data.</text>
</comment>
<keyword evidence="2" id="KW-1185">Reference proteome</keyword>
<accession>A0A4Y2KZM1</accession>
<gene>
    <name evidence="1" type="ORF">AVEN_46925_1</name>
</gene>
<protein>
    <submittedName>
        <fullName evidence="1">Uncharacterized protein</fullName>
    </submittedName>
</protein>